<dbReference type="SUPFAM" id="SSF47565">
    <property type="entry name" value="Insect pheromone/odorant-binding proteins"/>
    <property type="match status" value="1"/>
</dbReference>
<name>A0A8K1P7V3_CORCP</name>
<evidence type="ECO:0000256" key="4">
    <source>
        <dbReference type="SAM" id="MobiDB-lite"/>
    </source>
</evidence>
<feature type="compositionally biased region" description="Basic and acidic residues" evidence="4">
    <location>
        <begin position="191"/>
        <end position="211"/>
    </location>
</feature>
<keyword evidence="3" id="KW-0964">Secreted</keyword>
<organism evidence="6">
    <name type="scientific">Corcyra cephalonica</name>
    <name type="common">Rice moth</name>
    <dbReference type="NCBI Taxonomy" id="139036"/>
    <lineage>
        <taxon>Eukaryota</taxon>
        <taxon>Metazoa</taxon>
        <taxon>Ecdysozoa</taxon>
        <taxon>Arthropoda</taxon>
        <taxon>Hexapoda</taxon>
        <taxon>Insecta</taxon>
        <taxon>Pterygota</taxon>
        <taxon>Neoptera</taxon>
        <taxon>Endopterygota</taxon>
        <taxon>Lepidoptera</taxon>
        <taxon>Glossata</taxon>
        <taxon>Ditrysia</taxon>
        <taxon>Pyraloidea</taxon>
        <taxon>Pyralidae</taxon>
        <taxon>Galleriinae</taxon>
        <taxon>Corcyra</taxon>
    </lineage>
</organism>
<dbReference type="PANTHER" id="PTHR21066:SF9">
    <property type="entry name" value="ODORANT-BINDING PROTEIN 59A"/>
    <property type="match status" value="1"/>
</dbReference>
<feature type="compositionally biased region" description="Polar residues" evidence="4">
    <location>
        <begin position="154"/>
        <end position="164"/>
    </location>
</feature>
<evidence type="ECO:0000259" key="5">
    <source>
        <dbReference type="PROSITE" id="PS50006"/>
    </source>
</evidence>
<evidence type="ECO:0000313" key="6">
    <source>
        <dbReference type="EMBL" id="UDM59896.1"/>
    </source>
</evidence>
<dbReference type="Pfam" id="PF01395">
    <property type="entry name" value="PBP_GOBP"/>
    <property type="match status" value="1"/>
</dbReference>
<dbReference type="AlphaFoldDB" id="A0A8K1P7V3"/>
<dbReference type="InterPro" id="IPR052295">
    <property type="entry name" value="Odorant-binding_protein"/>
</dbReference>
<sequence length="304" mass="36093">MDSYALNCRSDGGPKEEELKSIYTTCLKEQDGKNSSNSRRYSDDQDWDEPHGYNSRRQWDRDDREREDRNRARNRNDRTSGWNDRNDRMGGRDGRTGSRDDRMNRRDMMEGRNDDMGSRNHDMTGHDDAVSRYHVTGRDDFPNSEEYLGDMSRNHNYYSSTQSSRRFRRDRNKEMNSGHRSQYNPNTQRPMEYEKSYRNEERNSSRNSSRNEDKKACALHCFLEHLEMTGDNGKPDKYLVTHVLTKDIKNEDLRDFLQESVEECFQILENENSEEKCDFSKNLLMCLSEKGRANCDDWKDDISI</sequence>
<reference evidence="6" key="1">
    <citation type="submission" date="2020-08" db="EMBL/GenBank/DDBJ databases">
        <authorList>
            <person name="Li P."/>
        </authorList>
    </citation>
    <scope>NUCLEOTIDE SEQUENCE</scope>
    <source>
        <strain evidence="6">Cluster-14157.0</strain>
    </source>
</reference>
<dbReference type="SMR" id="A0A8K1P7V3"/>
<dbReference type="PANTHER" id="PTHR21066">
    <property type="entry name" value="ODORANT-BINDING PROTEIN 59A-RELATED"/>
    <property type="match status" value="1"/>
</dbReference>
<evidence type="ECO:0000256" key="2">
    <source>
        <dbReference type="ARBA" id="ARBA00008098"/>
    </source>
</evidence>
<dbReference type="Gene3D" id="1.10.238.20">
    <property type="entry name" value="Pheromone/general odorant binding protein domain"/>
    <property type="match status" value="1"/>
</dbReference>
<proteinExistence type="evidence at transcript level"/>
<dbReference type="InterPro" id="IPR000253">
    <property type="entry name" value="FHA_dom"/>
</dbReference>
<evidence type="ECO:0000256" key="1">
    <source>
        <dbReference type="ARBA" id="ARBA00004613"/>
    </source>
</evidence>
<dbReference type="PROSITE" id="PS50006">
    <property type="entry name" value="FHA_DOMAIN"/>
    <property type="match status" value="1"/>
</dbReference>
<feature type="region of interest" description="Disordered" evidence="4">
    <location>
        <begin position="27"/>
        <end position="211"/>
    </location>
</feature>
<dbReference type="InterPro" id="IPR006170">
    <property type="entry name" value="PBP/GOBP"/>
</dbReference>
<feature type="compositionally biased region" description="Polar residues" evidence="4">
    <location>
        <begin position="178"/>
        <end position="189"/>
    </location>
</feature>
<feature type="compositionally biased region" description="Basic and acidic residues" evidence="4">
    <location>
        <begin position="40"/>
        <end position="141"/>
    </location>
</feature>
<dbReference type="GO" id="GO:0005576">
    <property type="term" value="C:extracellular region"/>
    <property type="evidence" value="ECO:0007669"/>
    <property type="project" value="UniProtKB-SubCell"/>
</dbReference>
<comment type="subcellular location">
    <subcellularLocation>
        <location evidence="1">Secreted</location>
    </subcellularLocation>
</comment>
<feature type="domain" description="FHA" evidence="5">
    <location>
        <begin position="108"/>
        <end position="163"/>
    </location>
</feature>
<comment type="similarity">
    <text evidence="2">Belongs to the PBP/GOBP family.</text>
</comment>
<dbReference type="GO" id="GO:0005549">
    <property type="term" value="F:odorant binding"/>
    <property type="evidence" value="ECO:0007669"/>
    <property type="project" value="InterPro"/>
</dbReference>
<dbReference type="EMBL" id="MT849330">
    <property type="protein sequence ID" value="UDM59896.1"/>
    <property type="molecule type" value="mRNA"/>
</dbReference>
<dbReference type="InterPro" id="IPR036728">
    <property type="entry name" value="PBP_GOBP_sf"/>
</dbReference>
<accession>A0A8K1P7V3</accession>
<protein>
    <submittedName>
        <fullName evidence="6">Putative odorant binding protein 9</fullName>
    </submittedName>
</protein>
<evidence type="ECO:0000256" key="3">
    <source>
        <dbReference type="ARBA" id="ARBA00022525"/>
    </source>
</evidence>